<gene>
    <name evidence="2" type="primary">lapB</name>
    <name evidence="4" type="ORF">C4K68_11765</name>
</gene>
<dbReference type="HAMAP" id="MF_00994">
    <property type="entry name" value="LPS_assembly_LapB"/>
    <property type="match status" value="1"/>
</dbReference>
<dbReference type="Pfam" id="PF13176">
    <property type="entry name" value="TPR_7"/>
    <property type="match status" value="1"/>
</dbReference>
<feature type="binding site" evidence="2">
    <location>
        <position position="365"/>
    </location>
    <ligand>
        <name>Fe cation</name>
        <dbReference type="ChEBI" id="CHEBI:24875"/>
    </ligand>
</feature>
<dbReference type="Pfam" id="PF18073">
    <property type="entry name" value="Zn_ribbon_LapB"/>
    <property type="match status" value="1"/>
</dbReference>
<dbReference type="InterPro" id="IPR041166">
    <property type="entry name" value="Rubredoxin_2"/>
</dbReference>
<dbReference type="AlphaFoldDB" id="A0A2S5KQT2"/>
<evidence type="ECO:0000256" key="2">
    <source>
        <dbReference type="HAMAP-Rule" id="MF_00994"/>
    </source>
</evidence>
<reference evidence="4 5" key="1">
    <citation type="submission" date="2018-02" db="EMBL/GenBank/DDBJ databases">
        <title>novel marine gammaproteobacteria from coastal saline agro ecosystem.</title>
        <authorList>
            <person name="Krishnan R."/>
            <person name="Ramesh Kumar N."/>
        </authorList>
    </citation>
    <scope>NUCLEOTIDE SEQUENCE [LARGE SCALE GENOMIC DNA]</scope>
    <source>
        <strain evidence="4 5">228</strain>
    </source>
</reference>
<keyword evidence="2" id="KW-0812">Transmembrane</keyword>
<feature type="binding site" evidence="2">
    <location>
        <position position="362"/>
    </location>
    <ligand>
        <name>Fe cation</name>
        <dbReference type="ChEBI" id="CHEBI:24875"/>
    </ligand>
</feature>
<dbReference type="Gene3D" id="1.25.40.10">
    <property type="entry name" value="Tetratricopeptide repeat domain"/>
    <property type="match status" value="2"/>
</dbReference>
<dbReference type="GO" id="GO:0008653">
    <property type="term" value="P:lipopolysaccharide metabolic process"/>
    <property type="evidence" value="ECO:0007669"/>
    <property type="project" value="InterPro"/>
</dbReference>
<feature type="topological domain" description="Cytoplasmic" evidence="2">
    <location>
        <begin position="22"/>
        <end position="394"/>
    </location>
</feature>
<evidence type="ECO:0000259" key="3">
    <source>
        <dbReference type="Pfam" id="PF18073"/>
    </source>
</evidence>
<dbReference type="InterPro" id="IPR011990">
    <property type="entry name" value="TPR-like_helical_dom_sf"/>
</dbReference>
<dbReference type="GO" id="GO:0005506">
    <property type="term" value="F:iron ion binding"/>
    <property type="evidence" value="ECO:0007669"/>
    <property type="project" value="UniProtKB-UniRule"/>
</dbReference>
<protein>
    <recommendedName>
        <fullName evidence="2">Lipopolysaccharide assembly protein B</fullName>
    </recommendedName>
</protein>
<dbReference type="GO" id="GO:0009898">
    <property type="term" value="C:cytoplasmic side of plasma membrane"/>
    <property type="evidence" value="ECO:0007669"/>
    <property type="project" value="UniProtKB-UniRule"/>
</dbReference>
<accession>A0A2S5KQT2</accession>
<organism evidence="4 5">
    <name type="scientific">Proteobacteria bacterium 228</name>
    <dbReference type="NCBI Taxonomy" id="2083153"/>
    <lineage>
        <taxon>Bacteria</taxon>
        <taxon>Pseudomonadati</taxon>
        <taxon>Pseudomonadota</taxon>
    </lineage>
</organism>
<dbReference type="NCBIfam" id="NF008757">
    <property type="entry name" value="PRK11788.1-5"/>
    <property type="match status" value="1"/>
</dbReference>
<comment type="subcellular location">
    <subcellularLocation>
        <location evidence="2">Cell inner membrane</location>
        <topology evidence="2">Single-pass membrane protein</topology>
        <orientation evidence="2">Cytoplasmic side</orientation>
    </subcellularLocation>
</comment>
<name>A0A2S5KQT2_9PROT</name>
<keyword evidence="1 2" id="KW-0479">Metal-binding</keyword>
<keyword evidence="2" id="KW-0408">Iron</keyword>
<feature type="binding site" evidence="2">
    <location>
        <position position="379"/>
    </location>
    <ligand>
        <name>Fe cation</name>
        <dbReference type="ChEBI" id="CHEBI:24875"/>
    </ligand>
</feature>
<keyword evidence="2" id="KW-0802">TPR repeat</keyword>
<keyword evidence="2" id="KW-0677">Repeat</keyword>
<evidence type="ECO:0000256" key="1">
    <source>
        <dbReference type="ARBA" id="ARBA00022723"/>
    </source>
</evidence>
<evidence type="ECO:0000313" key="5">
    <source>
        <dbReference type="Proteomes" id="UP000238196"/>
    </source>
</evidence>
<dbReference type="Proteomes" id="UP000238196">
    <property type="component" value="Unassembled WGS sequence"/>
</dbReference>
<keyword evidence="2" id="KW-0472">Membrane</keyword>
<dbReference type="InterPro" id="IPR030865">
    <property type="entry name" value="LapB"/>
</dbReference>
<comment type="caution">
    <text evidence="4">The sequence shown here is derived from an EMBL/GenBank/DDBJ whole genome shotgun (WGS) entry which is preliminary data.</text>
</comment>
<evidence type="ECO:0000313" key="4">
    <source>
        <dbReference type="EMBL" id="PPC77090.1"/>
    </source>
</evidence>
<keyword evidence="2" id="KW-1003">Cell membrane</keyword>
<sequence>MSDLFLLLLLVVAVGIGWLLGYQARRERRLSHLAARLRREYFLGLNHLLSERSDEAVETFLRALEIDSDAVDTHLALAELFRRKGDVGRAVKVHQGLLDRNDLSAAHVHLVQTGLAKDYLSSGLLDRAETLLRDILSKGSAQQRIDALVLLMEVYQQERDWQNALYVGQQRLYLQPDNPRLRSHLSHYACELAEQALSGRQRQMAYDYLKQSLSFDPGCGRALLKLTTLSIEDSQWRPALRYLKRFQKSNPDMLSEGLASIVEVYRALERPKALVKVLVHWHSTNPSATLLIAIARYIKAEEGYEQAHAFMIEQLNKRMTLRGMRYLTELELEQQSGLQPQSTRLVANALQMVLDTKAFYQCGHCGFHGRQMYWQCPRCKEWGAIKPIRGIEGD</sequence>
<dbReference type="OrthoDB" id="507476at2"/>
<comment type="similarity">
    <text evidence="2">Belongs to the LapB family.</text>
</comment>
<feature type="binding site" evidence="2">
    <location>
        <position position="376"/>
    </location>
    <ligand>
        <name>Fe cation</name>
        <dbReference type="ChEBI" id="CHEBI:24875"/>
    </ligand>
</feature>
<dbReference type="EMBL" id="PRLP01000035">
    <property type="protein sequence ID" value="PPC77090.1"/>
    <property type="molecule type" value="Genomic_DNA"/>
</dbReference>
<keyword evidence="2" id="KW-1133">Transmembrane helix</keyword>
<dbReference type="SUPFAM" id="SSF48452">
    <property type="entry name" value="TPR-like"/>
    <property type="match status" value="1"/>
</dbReference>
<proteinExistence type="inferred from homology"/>
<dbReference type="GO" id="GO:0046890">
    <property type="term" value="P:regulation of lipid biosynthetic process"/>
    <property type="evidence" value="ECO:0007669"/>
    <property type="project" value="UniProtKB-UniRule"/>
</dbReference>
<dbReference type="InterPro" id="IPR019734">
    <property type="entry name" value="TPR_rpt"/>
</dbReference>
<keyword evidence="2" id="KW-0997">Cell inner membrane</keyword>
<comment type="function">
    <text evidence="2">Modulates cellular lipopolysaccharide (LPS) levels by regulating LpxC, which is involved in lipid A biosynthesis. May act by modulating the proteolytic activity of FtsH towards LpxC. May also coordinate assembly of proteins involved in LPS synthesis at the plasma membrane.</text>
</comment>
<feature type="domain" description="LapB rubredoxin metal binding" evidence="3">
    <location>
        <begin position="360"/>
        <end position="387"/>
    </location>
</feature>